<evidence type="ECO:0000313" key="1">
    <source>
        <dbReference type="EMBL" id="ACJ84670.1"/>
    </source>
</evidence>
<sequence length="103" mass="10702">MSLKRDACFPFDSFSSSRSASVSCTWVVIFIPTTATSAPEVNTTSAASGSPYIFASAAGLTFPKAKNAPPSTTILFTLLVKEKSLLIARAMFVSGPSASTVTS</sequence>
<reference evidence="1" key="1">
    <citation type="submission" date="2008-12" db="EMBL/GenBank/DDBJ databases">
        <title>Medicago truncatula full length cdna cloning project.</title>
        <authorList>
            <person name="Moskal W."/>
            <person name="Chan A."/>
            <person name="Cheung F."/>
            <person name="Xiao Y."/>
            <person name="Town C.D."/>
        </authorList>
    </citation>
    <scope>NUCLEOTIDE SEQUENCE</scope>
</reference>
<dbReference type="AlphaFoldDB" id="B7FIU1"/>
<proteinExistence type="evidence at transcript level"/>
<dbReference type="EMBL" id="BT052008">
    <property type="protein sequence ID" value="ACJ84670.1"/>
    <property type="molecule type" value="mRNA"/>
</dbReference>
<feature type="non-terminal residue" evidence="1">
    <location>
        <position position="103"/>
    </location>
</feature>
<accession>B7FIU1</accession>
<protein>
    <submittedName>
        <fullName evidence="1">Uncharacterized protein</fullName>
    </submittedName>
</protein>
<name>B7FIU1_MEDTR</name>
<organism evidence="1">
    <name type="scientific">Medicago truncatula</name>
    <name type="common">Barrel medic</name>
    <name type="synonym">Medicago tribuloides</name>
    <dbReference type="NCBI Taxonomy" id="3880"/>
    <lineage>
        <taxon>Eukaryota</taxon>
        <taxon>Viridiplantae</taxon>
        <taxon>Streptophyta</taxon>
        <taxon>Embryophyta</taxon>
        <taxon>Tracheophyta</taxon>
        <taxon>Spermatophyta</taxon>
        <taxon>Magnoliopsida</taxon>
        <taxon>eudicotyledons</taxon>
        <taxon>Gunneridae</taxon>
        <taxon>Pentapetalae</taxon>
        <taxon>rosids</taxon>
        <taxon>fabids</taxon>
        <taxon>Fabales</taxon>
        <taxon>Fabaceae</taxon>
        <taxon>Papilionoideae</taxon>
        <taxon>50 kb inversion clade</taxon>
        <taxon>NPAAA clade</taxon>
        <taxon>Hologalegina</taxon>
        <taxon>IRL clade</taxon>
        <taxon>Trifolieae</taxon>
        <taxon>Medicago</taxon>
    </lineage>
</organism>